<evidence type="ECO:0000256" key="2">
    <source>
        <dbReference type="ARBA" id="ARBA00022862"/>
    </source>
</evidence>
<name>A0ABW2Q6F0_9BACL</name>
<keyword evidence="9" id="KW-1185">Reference proteome</keyword>
<comment type="catalytic activity">
    <reaction evidence="6">
        <text>a hydroperoxide + [thioredoxin]-dithiol = an alcohol + [thioredoxin]-disulfide + H2O</text>
        <dbReference type="Rhea" id="RHEA:62620"/>
        <dbReference type="Rhea" id="RHEA-COMP:10698"/>
        <dbReference type="Rhea" id="RHEA-COMP:10700"/>
        <dbReference type="ChEBI" id="CHEBI:15377"/>
        <dbReference type="ChEBI" id="CHEBI:29950"/>
        <dbReference type="ChEBI" id="CHEBI:30879"/>
        <dbReference type="ChEBI" id="CHEBI:35924"/>
        <dbReference type="ChEBI" id="CHEBI:50058"/>
        <dbReference type="EC" id="1.11.1.24"/>
    </reaction>
</comment>
<dbReference type="PROSITE" id="PS51352">
    <property type="entry name" value="THIOREDOXIN_2"/>
    <property type="match status" value="1"/>
</dbReference>
<evidence type="ECO:0000256" key="5">
    <source>
        <dbReference type="ARBA" id="ARBA00023284"/>
    </source>
</evidence>
<dbReference type="SUPFAM" id="SSF52833">
    <property type="entry name" value="Thioredoxin-like"/>
    <property type="match status" value="1"/>
</dbReference>
<comment type="function">
    <text evidence="6">Thiol-specific peroxidase that catalyzes the reduction of hydrogen peroxide and organic hydroperoxides to water and alcohols, respectively. Plays a role in cell protection against oxidative stress by detoxifying peroxides.</text>
</comment>
<keyword evidence="4" id="KW-1015">Disulfide bond</keyword>
<dbReference type="GO" id="GO:0004601">
    <property type="term" value="F:peroxidase activity"/>
    <property type="evidence" value="ECO:0007669"/>
    <property type="project" value="UniProtKB-KW"/>
</dbReference>
<dbReference type="EMBL" id="JBHTCO010000043">
    <property type="protein sequence ID" value="MFC7395228.1"/>
    <property type="molecule type" value="Genomic_DNA"/>
</dbReference>
<keyword evidence="3 6" id="KW-0560">Oxidoreductase</keyword>
<comment type="caution">
    <text evidence="6">Lacks conserved residue(s) required for the propagation of feature annotation.</text>
</comment>
<keyword evidence="5 6" id="KW-0676">Redox-active center</keyword>
<comment type="caution">
    <text evidence="8">The sequence shown here is derived from an EMBL/GenBank/DDBJ whole genome shotgun (WGS) entry which is preliminary data.</text>
</comment>
<dbReference type="NCBIfam" id="NF001808">
    <property type="entry name" value="PRK00522.1"/>
    <property type="match status" value="1"/>
</dbReference>
<comment type="similarity">
    <text evidence="6">Belongs to the peroxiredoxin family. Tpx subfamily.</text>
</comment>
<evidence type="ECO:0000313" key="8">
    <source>
        <dbReference type="EMBL" id="MFC7395228.1"/>
    </source>
</evidence>
<evidence type="ECO:0000256" key="4">
    <source>
        <dbReference type="ARBA" id="ARBA00023157"/>
    </source>
</evidence>
<feature type="active site" description="Cysteine sulfenic acid (-SOH) intermediate" evidence="6">
    <location>
        <position position="65"/>
    </location>
</feature>
<evidence type="ECO:0000313" key="9">
    <source>
        <dbReference type="Proteomes" id="UP001596505"/>
    </source>
</evidence>
<dbReference type="EC" id="1.11.1.24" evidence="6"/>
<gene>
    <name evidence="6 8" type="primary">tpx</name>
    <name evidence="8" type="ORF">ACFQRG_20170</name>
</gene>
<dbReference type="HAMAP" id="MF_00269">
    <property type="entry name" value="Tpx"/>
    <property type="match status" value="1"/>
</dbReference>
<dbReference type="InterPro" id="IPR013740">
    <property type="entry name" value="Redoxin"/>
</dbReference>
<evidence type="ECO:0000256" key="3">
    <source>
        <dbReference type="ARBA" id="ARBA00023002"/>
    </source>
</evidence>
<dbReference type="InterPro" id="IPR036249">
    <property type="entry name" value="Thioredoxin-like_sf"/>
</dbReference>
<feature type="domain" description="Thioredoxin" evidence="7">
    <location>
        <begin position="23"/>
        <end position="173"/>
    </location>
</feature>
<dbReference type="PROSITE" id="PS01265">
    <property type="entry name" value="TPX"/>
    <property type="match status" value="1"/>
</dbReference>
<keyword evidence="2 6" id="KW-0049">Antioxidant</keyword>
<keyword evidence="1 6" id="KW-0575">Peroxidase</keyword>
<dbReference type="InterPro" id="IPR050455">
    <property type="entry name" value="Tpx_Peroxidase_subfamily"/>
</dbReference>
<proteinExistence type="inferred from homology"/>
<dbReference type="Proteomes" id="UP001596505">
    <property type="component" value="Unassembled WGS sequence"/>
</dbReference>
<dbReference type="RefSeq" id="WP_380969546.1">
    <property type="nucleotide sequence ID" value="NZ_JBHTCO010000043.1"/>
</dbReference>
<dbReference type="CDD" id="cd03014">
    <property type="entry name" value="PRX_Atyp2cys"/>
    <property type="match status" value="1"/>
</dbReference>
<organism evidence="8 9">
    <name type="scientific">Scopulibacillus cellulosilyticus</name>
    <dbReference type="NCBI Taxonomy" id="2665665"/>
    <lineage>
        <taxon>Bacteria</taxon>
        <taxon>Bacillati</taxon>
        <taxon>Bacillota</taxon>
        <taxon>Bacilli</taxon>
        <taxon>Bacillales</taxon>
        <taxon>Sporolactobacillaceae</taxon>
        <taxon>Scopulibacillus</taxon>
    </lineage>
</organism>
<dbReference type="Gene3D" id="3.40.30.10">
    <property type="entry name" value="Glutaredoxin"/>
    <property type="match status" value="1"/>
</dbReference>
<accession>A0ABW2Q6F0</accession>
<evidence type="ECO:0000256" key="1">
    <source>
        <dbReference type="ARBA" id="ARBA00022559"/>
    </source>
</evidence>
<dbReference type="Pfam" id="PF08534">
    <property type="entry name" value="Redoxin"/>
    <property type="match status" value="1"/>
</dbReference>
<comment type="subunit">
    <text evidence="6">Homodimer.</text>
</comment>
<dbReference type="InterPro" id="IPR002065">
    <property type="entry name" value="TPX"/>
</dbReference>
<dbReference type="PANTHER" id="PTHR43110:SF1">
    <property type="entry name" value="THIOL PEROXIDASE"/>
    <property type="match status" value="1"/>
</dbReference>
<sequence>MTQERKGIVTLGGNPATLIGPEIKPGDKAPDFEVLSNDRSKVTLADSKGKIRLISVVPSLDTGVCDEQTRRFNKEAASLGDDVKVLTISADLPFAQSRWCGAAGINAVETLSDHYSMSFGKAYGTYMKEHRLECRAIFVVNSEDVVTYVEYVPEVTQHPNYEAALEAVKSAKATVNSVK</sequence>
<protein>
    <recommendedName>
        <fullName evidence="6">Thiol peroxidase</fullName>
        <shortName evidence="6">Tpx</shortName>
        <ecNumber evidence="6">1.11.1.24</ecNumber>
    </recommendedName>
    <alternativeName>
        <fullName evidence="6">Peroxiredoxin tpx</fullName>
        <shortName evidence="6">Prx</shortName>
    </alternativeName>
    <alternativeName>
        <fullName evidence="6">Thioredoxin peroxidase</fullName>
    </alternativeName>
    <alternativeName>
        <fullName evidence="6">Thioredoxin-dependent peroxiredoxin</fullName>
    </alternativeName>
</protein>
<dbReference type="InterPro" id="IPR013766">
    <property type="entry name" value="Thioredoxin_domain"/>
</dbReference>
<dbReference type="InterPro" id="IPR018219">
    <property type="entry name" value="Tpx_CS"/>
</dbReference>
<evidence type="ECO:0000256" key="6">
    <source>
        <dbReference type="HAMAP-Rule" id="MF_00269"/>
    </source>
</evidence>
<evidence type="ECO:0000259" key="7">
    <source>
        <dbReference type="PROSITE" id="PS51352"/>
    </source>
</evidence>
<reference evidence="9" key="1">
    <citation type="journal article" date="2019" name="Int. J. Syst. Evol. Microbiol.">
        <title>The Global Catalogue of Microorganisms (GCM) 10K type strain sequencing project: providing services to taxonomists for standard genome sequencing and annotation.</title>
        <authorList>
            <consortium name="The Broad Institute Genomics Platform"/>
            <consortium name="The Broad Institute Genome Sequencing Center for Infectious Disease"/>
            <person name="Wu L."/>
            <person name="Ma J."/>
        </authorList>
    </citation>
    <scope>NUCLEOTIDE SEQUENCE [LARGE SCALE GENOMIC DNA]</scope>
    <source>
        <strain evidence="9">CGMCC 1.16305</strain>
    </source>
</reference>
<dbReference type="PANTHER" id="PTHR43110">
    <property type="entry name" value="THIOL PEROXIDASE"/>
    <property type="match status" value="1"/>
</dbReference>